<dbReference type="GO" id="GO:0016531">
    <property type="term" value="F:copper chaperone activity"/>
    <property type="evidence" value="ECO:0007669"/>
    <property type="project" value="InterPro"/>
</dbReference>
<dbReference type="GO" id="GO:0005743">
    <property type="term" value="C:mitochondrial inner membrane"/>
    <property type="evidence" value="ECO:0007669"/>
    <property type="project" value="UniProtKB-SubCell"/>
</dbReference>
<keyword evidence="10" id="KW-1015">Disulfide bond</keyword>
<evidence type="ECO:0000256" key="6">
    <source>
        <dbReference type="ARBA" id="ARBA00023128"/>
    </source>
</evidence>
<dbReference type="PANTHER" id="PTHR12151:SF5">
    <property type="entry name" value="AT19154P"/>
    <property type="match status" value="1"/>
</dbReference>
<keyword evidence="11" id="KW-1133">Transmembrane helix</keyword>
<feature type="binding site" evidence="9">
    <location>
        <position position="133"/>
    </location>
    <ligand>
        <name>Cu cation</name>
        <dbReference type="ChEBI" id="CHEBI:23378"/>
    </ligand>
</feature>
<dbReference type="GO" id="GO:0033617">
    <property type="term" value="P:mitochondrial respiratory chain complex IV assembly"/>
    <property type="evidence" value="ECO:0007669"/>
    <property type="project" value="TreeGrafter"/>
</dbReference>
<reference evidence="12 13" key="1">
    <citation type="submission" date="2016-04" db="EMBL/GenBank/DDBJ databases">
        <title>Evolutionary innovation and constraint leading to complex multicellularity in the Ascomycota.</title>
        <authorList>
            <person name="Cisse O."/>
            <person name="Nguyen A."/>
            <person name="Hewitt D.A."/>
            <person name="Jedd G."/>
            <person name="Stajich J.E."/>
        </authorList>
    </citation>
    <scope>NUCLEOTIDE SEQUENCE [LARGE SCALE GENOMIC DNA]</scope>
    <source>
        <strain evidence="12 13">DAH-3</strain>
    </source>
</reference>
<dbReference type="Pfam" id="PF02630">
    <property type="entry name" value="SCO1-SenC"/>
    <property type="match status" value="1"/>
</dbReference>
<name>A0A1U7LW41_NEOID</name>
<evidence type="ECO:0000256" key="11">
    <source>
        <dbReference type="SAM" id="Phobius"/>
    </source>
</evidence>
<dbReference type="GO" id="GO:0045454">
    <property type="term" value="P:cell redox homeostasis"/>
    <property type="evidence" value="ECO:0007669"/>
    <property type="project" value="UniProtKB-ARBA"/>
</dbReference>
<dbReference type="CDD" id="cd02968">
    <property type="entry name" value="SCO"/>
    <property type="match status" value="1"/>
</dbReference>
<dbReference type="AlphaFoldDB" id="A0A1U7LW41"/>
<evidence type="ECO:0000256" key="7">
    <source>
        <dbReference type="ARBA" id="ARBA00023136"/>
    </source>
</evidence>
<evidence type="ECO:0000256" key="2">
    <source>
        <dbReference type="ARBA" id="ARBA00010996"/>
    </source>
</evidence>
<comment type="caution">
    <text evidence="12">The sequence shown here is derived from an EMBL/GenBank/DDBJ whole genome shotgun (WGS) entry which is preliminary data.</text>
</comment>
<evidence type="ECO:0000256" key="4">
    <source>
        <dbReference type="ARBA" id="ARBA00022792"/>
    </source>
</evidence>
<keyword evidence="6 8" id="KW-0496">Mitochondrion</keyword>
<dbReference type="GO" id="GO:0006878">
    <property type="term" value="P:intracellular copper ion homeostasis"/>
    <property type="evidence" value="ECO:0007669"/>
    <property type="project" value="UniProtKB-UniRule"/>
</dbReference>
<keyword evidence="7 11" id="KW-0472">Membrane</keyword>
<keyword evidence="11" id="KW-0812">Transmembrane</keyword>
<keyword evidence="13" id="KW-1185">Reference proteome</keyword>
<comment type="similarity">
    <text evidence="2 8">Belongs to the SCO1/2 family.</text>
</comment>
<protein>
    <submittedName>
        <fullName evidence="12">Protein SCO1, mitochondrial</fullName>
    </submittedName>
</protein>
<evidence type="ECO:0000256" key="10">
    <source>
        <dbReference type="PIRSR" id="PIRSR603782-2"/>
    </source>
</evidence>
<dbReference type="SUPFAM" id="SSF52833">
    <property type="entry name" value="Thioredoxin-like"/>
    <property type="match status" value="1"/>
</dbReference>
<evidence type="ECO:0000313" key="13">
    <source>
        <dbReference type="Proteomes" id="UP000186594"/>
    </source>
</evidence>
<evidence type="ECO:0000256" key="5">
    <source>
        <dbReference type="ARBA" id="ARBA00023008"/>
    </source>
</evidence>
<gene>
    <name evidence="12" type="ORF">NEOLI_000701</name>
</gene>
<sequence length="229" mass="26504">MHLAREVLKLRSVVPRPIVRVQNLRNFNTTSQIHAGSKFDTEQIRSRERRGPFTWKAGVLFLVTGSFLAWYFKSEKERMKRKRRGESNKAIGKPRVGGPFKLIDHNGKNVTDEDFLGRHMLVYFGFSHCPDICPDELDKMALMIDTINKKTQKMTPIFITCDPARDNPKQLKNYLKEFHEGIIGLTGDWENIRSVCKAYRVYFSTPPDAKPGDDYLVDHSIFFYLMGIS</sequence>
<dbReference type="PANTHER" id="PTHR12151">
    <property type="entry name" value="ELECTRON TRANSPORT PROTIN SCO1/SENC FAMILY MEMBER"/>
    <property type="match status" value="1"/>
</dbReference>
<dbReference type="STRING" id="1198029.A0A1U7LW41"/>
<dbReference type="Gene3D" id="3.40.30.10">
    <property type="entry name" value="Glutaredoxin"/>
    <property type="match status" value="1"/>
</dbReference>
<dbReference type="PIRSF" id="PIRSF037736">
    <property type="entry name" value="SCO1"/>
    <property type="match status" value="1"/>
</dbReference>
<dbReference type="GO" id="GO:0005507">
    <property type="term" value="F:copper ion binding"/>
    <property type="evidence" value="ECO:0007669"/>
    <property type="project" value="InterPro"/>
</dbReference>
<evidence type="ECO:0000256" key="1">
    <source>
        <dbReference type="ARBA" id="ARBA00004273"/>
    </source>
</evidence>
<organism evidence="12 13">
    <name type="scientific">Neolecta irregularis (strain DAH-3)</name>
    <dbReference type="NCBI Taxonomy" id="1198029"/>
    <lineage>
        <taxon>Eukaryota</taxon>
        <taxon>Fungi</taxon>
        <taxon>Dikarya</taxon>
        <taxon>Ascomycota</taxon>
        <taxon>Taphrinomycotina</taxon>
        <taxon>Neolectales</taxon>
        <taxon>Neolectaceae</taxon>
        <taxon>Neolecta</taxon>
    </lineage>
</organism>
<dbReference type="FunFam" id="3.40.30.10:FF:000013">
    <property type="entry name" value="Blast:Protein SCO1 homolog, mitochondrial"/>
    <property type="match status" value="1"/>
</dbReference>
<accession>A0A1U7LW41</accession>
<evidence type="ECO:0000256" key="3">
    <source>
        <dbReference type="ARBA" id="ARBA00022723"/>
    </source>
</evidence>
<feature type="binding site" evidence="9">
    <location>
        <position position="219"/>
    </location>
    <ligand>
        <name>Cu cation</name>
        <dbReference type="ChEBI" id="CHEBI:23378"/>
    </ligand>
</feature>
<comment type="subcellular location">
    <subcellularLocation>
        <location evidence="1 8">Mitochondrion inner membrane</location>
    </subcellularLocation>
</comment>
<keyword evidence="5 9" id="KW-0186">Copper</keyword>
<dbReference type="OMA" id="FFGFTMC"/>
<dbReference type="OrthoDB" id="270009at2759"/>
<evidence type="ECO:0000256" key="8">
    <source>
        <dbReference type="PIRNR" id="PIRNR037736"/>
    </source>
</evidence>
<dbReference type="InterPro" id="IPR036249">
    <property type="entry name" value="Thioredoxin-like_sf"/>
</dbReference>
<keyword evidence="3 9" id="KW-0479">Metal-binding</keyword>
<dbReference type="EMBL" id="LXFE01000138">
    <property type="protein sequence ID" value="OLL26895.1"/>
    <property type="molecule type" value="Genomic_DNA"/>
</dbReference>
<keyword evidence="4 8" id="KW-0999">Mitochondrion inner membrane</keyword>
<evidence type="ECO:0000256" key="9">
    <source>
        <dbReference type="PIRSR" id="PIRSR037736-1"/>
    </source>
</evidence>
<evidence type="ECO:0000313" key="12">
    <source>
        <dbReference type="EMBL" id="OLL26895.1"/>
    </source>
</evidence>
<dbReference type="InterPro" id="IPR017276">
    <property type="entry name" value="Synth_of_cyt-c-oxidase_Sco1/2"/>
</dbReference>
<feature type="transmembrane region" description="Helical" evidence="11">
    <location>
        <begin position="53"/>
        <end position="72"/>
    </location>
</feature>
<proteinExistence type="inferred from homology"/>
<dbReference type="InterPro" id="IPR003782">
    <property type="entry name" value="SCO1/SenC"/>
</dbReference>
<dbReference type="Proteomes" id="UP000186594">
    <property type="component" value="Unassembled WGS sequence"/>
</dbReference>
<feature type="disulfide bond" description="Redox-active" evidence="10">
    <location>
        <begin position="129"/>
        <end position="133"/>
    </location>
</feature>
<feature type="binding site" evidence="9">
    <location>
        <position position="129"/>
    </location>
    <ligand>
        <name>Cu cation</name>
        <dbReference type="ChEBI" id="CHEBI:23378"/>
    </ligand>
</feature>